<keyword evidence="5" id="KW-0133">Cell shape</keyword>
<dbReference type="InterPro" id="IPR007227">
    <property type="entry name" value="Cell_shape_determining_MreD"/>
</dbReference>
<keyword evidence="10" id="KW-1185">Reference proteome</keyword>
<evidence type="ECO:0000256" key="8">
    <source>
        <dbReference type="SAM" id="Phobius"/>
    </source>
</evidence>
<dbReference type="GO" id="GO:0005886">
    <property type="term" value="C:plasma membrane"/>
    <property type="evidence" value="ECO:0007669"/>
    <property type="project" value="UniProtKB-SubCell"/>
</dbReference>
<dbReference type="Proteomes" id="UP000190105">
    <property type="component" value="Unassembled WGS sequence"/>
</dbReference>
<evidence type="ECO:0000256" key="1">
    <source>
        <dbReference type="ARBA" id="ARBA00004651"/>
    </source>
</evidence>
<evidence type="ECO:0000256" key="5">
    <source>
        <dbReference type="ARBA" id="ARBA00022960"/>
    </source>
</evidence>
<dbReference type="EMBL" id="FUYH01000016">
    <property type="protein sequence ID" value="SKA94540.1"/>
    <property type="molecule type" value="Genomic_DNA"/>
</dbReference>
<feature type="transmembrane region" description="Helical" evidence="8">
    <location>
        <begin position="65"/>
        <end position="84"/>
    </location>
</feature>
<evidence type="ECO:0000313" key="9">
    <source>
        <dbReference type="EMBL" id="SKA94540.1"/>
    </source>
</evidence>
<reference evidence="10" key="1">
    <citation type="submission" date="2017-02" db="EMBL/GenBank/DDBJ databases">
        <authorList>
            <person name="Varghese N."/>
            <person name="Submissions S."/>
        </authorList>
    </citation>
    <scope>NUCLEOTIDE SEQUENCE [LARGE SCALE GENOMIC DNA]</scope>
    <source>
        <strain evidence="10">USBA 833</strain>
    </source>
</reference>
<proteinExistence type="inferred from homology"/>
<evidence type="ECO:0000256" key="7">
    <source>
        <dbReference type="ARBA" id="ARBA00023136"/>
    </source>
</evidence>
<feature type="transmembrane region" description="Helical" evidence="8">
    <location>
        <begin position="96"/>
        <end position="120"/>
    </location>
</feature>
<feature type="transmembrane region" description="Helical" evidence="8">
    <location>
        <begin position="132"/>
        <end position="152"/>
    </location>
</feature>
<name>A0A1T4XYD1_9CLOT</name>
<keyword evidence="3" id="KW-1003">Cell membrane</keyword>
<sequence>MKKYTYIIFISLLIIALQQALISQINFFGAAVDIVFVFIISFALLRNEIESVFFALFCGVIRDCFFPFLFGINSIVYVVSAYILSQVQKRIFKDSLIIPAFFTFIFTILKIVFYFSYFYIASIKFEFRHHVFQLLILEPLYNSIVSLFLYGFTKNICLKDIMSDEWKF</sequence>
<evidence type="ECO:0000256" key="6">
    <source>
        <dbReference type="ARBA" id="ARBA00022989"/>
    </source>
</evidence>
<keyword evidence="4 8" id="KW-0812">Transmembrane</keyword>
<keyword evidence="7 8" id="KW-0472">Membrane</keyword>
<evidence type="ECO:0000256" key="3">
    <source>
        <dbReference type="ARBA" id="ARBA00022475"/>
    </source>
</evidence>
<dbReference type="GO" id="GO:0008360">
    <property type="term" value="P:regulation of cell shape"/>
    <property type="evidence" value="ECO:0007669"/>
    <property type="project" value="UniProtKB-KW"/>
</dbReference>
<evidence type="ECO:0000313" key="10">
    <source>
        <dbReference type="Proteomes" id="UP000190105"/>
    </source>
</evidence>
<dbReference type="STRING" id="1147123.SAMN05443428_11624"/>
<dbReference type="RefSeq" id="WP_078697074.1">
    <property type="nucleotide sequence ID" value="NZ_FUYH01000016.1"/>
</dbReference>
<evidence type="ECO:0000256" key="2">
    <source>
        <dbReference type="ARBA" id="ARBA00007776"/>
    </source>
</evidence>
<protein>
    <submittedName>
        <fullName evidence="9">Rod shape-determining protein MreD</fullName>
    </submittedName>
</protein>
<organism evidence="9 10">
    <name type="scientific">Caloramator quimbayensis</name>
    <dbReference type="NCBI Taxonomy" id="1147123"/>
    <lineage>
        <taxon>Bacteria</taxon>
        <taxon>Bacillati</taxon>
        <taxon>Bacillota</taxon>
        <taxon>Clostridia</taxon>
        <taxon>Eubacteriales</taxon>
        <taxon>Clostridiaceae</taxon>
        <taxon>Caloramator</taxon>
    </lineage>
</organism>
<accession>A0A1T4XYD1</accession>
<keyword evidence="6 8" id="KW-1133">Transmembrane helix</keyword>
<feature type="transmembrane region" description="Helical" evidence="8">
    <location>
        <begin position="27"/>
        <end position="45"/>
    </location>
</feature>
<gene>
    <name evidence="9" type="ORF">SAMN05443428_11624</name>
</gene>
<dbReference type="AlphaFoldDB" id="A0A1T4XYD1"/>
<evidence type="ECO:0000256" key="4">
    <source>
        <dbReference type="ARBA" id="ARBA00022692"/>
    </source>
</evidence>
<dbReference type="NCBIfam" id="TIGR03426">
    <property type="entry name" value="shape_MreD"/>
    <property type="match status" value="1"/>
</dbReference>
<comment type="subcellular location">
    <subcellularLocation>
        <location evidence="1">Cell membrane</location>
        <topology evidence="1">Multi-pass membrane protein</topology>
    </subcellularLocation>
</comment>
<feature type="transmembrane region" description="Helical" evidence="8">
    <location>
        <begin position="6"/>
        <end position="22"/>
    </location>
</feature>
<dbReference type="OrthoDB" id="9796616at2"/>
<dbReference type="Pfam" id="PF04093">
    <property type="entry name" value="MreD"/>
    <property type="match status" value="1"/>
</dbReference>
<comment type="similarity">
    <text evidence="2">Belongs to the MreD family.</text>
</comment>